<feature type="transmembrane region" description="Helical" evidence="6">
    <location>
        <begin position="51"/>
        <end position="72"/>
    </location>
</feature>
<feature type="transmembrane region" description="Helical" evidence="6">
    <location>
        <begin position="378"/>
        <end position="396"/>
    </location>
</feature>
<evidence type="ECO:0000256" key="3">
    <source>
        <dbReference type="ARBA" id="ARBA00022692"/>
    </source>
</evidence>
<feature type="transmembrane region" description="Helical" evidence="6">
    <location>
        <begin position="84"/>
        <end position="105"/>
    </location>
</feature>
<evidence type="ECO:0000256" key="4">
    <source>
        <dbReference type="ARBA" id="ARBA00022989"/>
    </source>
</evidence>
<feature type="transmembrane region" description="Helical" evidence="6">
    <location>
        <begin position="319"/>
        <end position="338"/>
    </location>
</feature>
<feature type="transmembrane region" description="Helical" evidence="6">
    <location>
        <begin position="350"/>
        <end position="372"/>
    </location>
</feature>
<feature type="transmembrane region" description="Helical" evidence="6">
    <location>
        <begin position="292"/>
        <end position="313"/>
    </location>
</feature>
<sequence length="415" mass="46049">MKKILSFLKEYKWIFTGSFLRLWSGVLASQVASLLFYFSLIWWSIEVLGSPLHGGILIGAGTLVTVLAAPLTGWMADRFHRGRLIVLSDIFTMIGFLFMSLFAFIEIGSIWPMYVVRILISIVNAPVNPAFRSLLPEVVDDKNLEKAVAFQGSIMQGNQVIIPIVAGGLTVIIPYPLIWTICASLTGFSAIWEMFIRDQRGSQSDIAFKTKQLSRGFKRLFKNQPLRLLAISSGLDQFVFSGFPIYIAVWSLVVLQGQTLTAGSLQTFWAVGVLSTSVFMTFLANQKHIKRGVTFFSVILGLSFLSVVLFENFWYSCMILLIAGGSSGIINVYLEGFLQRASTGKDKGRTLSAFMAINSALVPLGYAVAGWLSELVNPVWLIAMLAAPAPITIWTVRKAITIWEQEQQFQKAVNE</sequence>
<gene>
    <name evidence="7" type="ORF">NP439_14040</name>
</gene>
<organism evidence="7 8">
    <name type="scientific">Oceanobacillus jeddahense</name>
    <dbReference type="NCBI Taxonomy" id="1462527"/>
    <lineage>
        <taxon>Bacteria</taxon>
        <taxon>Bacillati</taxon>
        <taxon>Bacillota</taxon>
        <taxon>Bacilli</taxon>
        <taxon>Bacillales</taxon>
        <taxon>Bacillaceae</taxon>
        <taxon>Oceanobacillus</taxon>
    </lineage>
</organism>
<keyword evidence="5 6" id="KW-0472">Membrane</keyword>
<dbReference type="Gene3D" id="1.20.1250.20">
    <property type="entry name" value="MFS general substrate transporter like domains"/>
    <property type="match status" value="1"/>
</dbReference>
<keyword evidence="8" id="KW-1185">Reference proteome</keyword>
<evidence type="ECO:0000256" key="5">
    <source>
        <dbReference type="ARBA" id="ARBA00023136"/>
    </source>
</evidence>
<dbReference type="Pfam" id="PF07690">
    <property type="entry name" value="MFS_1"/>
    <property type="match status" value="1"/>
</dbReference>
<keyword evidence="4 6" id="KW-1133">Transmembrane helix</keyword>
<keyword evidence="2" id="KW-1003">Cell membrane</keyword>
<dbReference type="SUPFAM" id="SSF103473">
    <property type="entry name" value="MFS general substrate transporter"/>
    <property type="match status" value="1"/>
</dbReference>
<evidence type="ECO:0000256" key="2">
    <source>
        <dbReference type="ARBA" id="ARBA00022475"/>
    </source>
</evidence>
<comment type="subcellular location">
    <subcellularLocation>
        <location evidence="1">Cell membrane</location>
        <topology evidence="1">Multi-pass membrane protein</topology>
    </subcellularLocation>
</comment>
<dbReference type="Proteomes" id="UP001059773">
    <property type="component" value="Chromosome"/>
</dbReference>
<evidence type="ECO:0000313" key="8">
    <source>
        <dbReference type="Proteomes" id="UP001059773"/>
    </source>
</evidence>
<dbReference type="EMBL" id="CP101914">
    <property type="protein sequence ID" value="UUI01181.1"/>
    <property type="molecule type" value="Genomic_DNA"/>
</dbReference>
<proteinExistence type="predicted"/>
<name>A0ABY5JQ18_9BACI</name>
<dbReference type="InterPro" id="IPR011701">
    <property type="entry name" value="MFS"/>
</dbReference>
<evidence type="ECO:0000313" key="7">
    <source>
        <dbReference type="EMBL" id="UUI01181.1"/>
    </source>
</evidence>
<dbReference type="InterPro" id="IPR036259">
    <property type="entry name" value="MFS_trans_sf"/>
</dbReference>
<feature type="transmembrane region" description="Helical" evidence="6">
    <location>
        <begin position="267"/>
        <end position="285"/>
    </location>
</feature>
<dbReference type="PANTHER" id="PTHR23513:SF6">
    <property type="entry name" value="MAJOR FACILITATOR SUPERFAMILY ASSOCIATED DOMAIN-CONTAINING PROTEIN"/>
    <property type="match status" value="1"/>
</dbReference>
<feature type="transmembrane region" description="Helical" evidence="6">
    <location>
        <begin position="20"/>
        <end position="45"/>
    </location>
</feature>
<dbReference type="RefSeq" id="WP_256706610.1">
    <property type="nucleotide sequence ID" value="NZ_CP101914.1"/>
</dbReference>
<keyword evidence="3 6" id="KW-0812">Transmembrane</keyword>
<feature type="transmembrane region" description="Helical" evidence="6">
    <location>
        <begin position="228"/>
        <end position="255"/>
    </location>
</feature>
<evidence type="ECO:0000256" key="1">
    <source>
        <dbReference type="ARBA" id="ARBA00004651"/>
    </source>
</evidence>
<dbReference type="CDD" id="cd06173">
    <property type="entry name" value="MFS_MefA_like"/>
    <property type="match status" value="1"/>
</dbReference>
<reference evidence="7" key="1">
    <citation type="submission" date="2022-07" db="EMBL/GenBank/DDBJ databases">
        <title>FELIX.</title>
        <authorList>
            <person name="Wan K.H."/>
            <person name="Park S."/>
            <person name="Lawrence Q."/>
            <person name="Eichenberger J.P."/>
            <person name="Booth B.W."/>
            <person name="Piaggio A.J."/>
            <person name="Chandler J.C."/>
            <person name="Franklin A.B."/>
            <person name="Celniker S.E."/>
        </authorList>
    </citation>
    <scope>NUCLEOTIDE SEQUENCE</scope>
    <source>
        <strain evidence="7">QA-1986 374</strain>
    </source>
</reference>
<dbReference type="PANTHER" id="PTHR23513">
    <property type="entry name" value="INTEGRAL MEMBRANE EFFLUX PROTEIN-RELATED"/>
    <property type="match status" value="1"/>
</dbReference>
<evidence type="ECO:0000256" key="6">
    <source>
        <dbReference type="SAM" id="Phobius"/>
    </source>
</evidence>
<protein>
    <submittedName>
        <fullName evidence="7">MFS transporter</fullName>
    </submittedName>
</protein>
<accession>A0ABY5JQ18</accession>